<dbReference type="GO" id="GO:0004930">
    <property type="term" value="F:G protein-coupled receptor activity"/>
    <property type="evidence" value="ECO:0007669"/>
    <property type="project" value="InterPro"/>
</dbReference>
<evidence type="ECO:0000256" key="3">
    <source>
        <dbReference type="ARBA" id="ARBA00022989"/>
    </source>
</evidence>
<feature type="transmembrane region" description="Helical" evidence="6">
    <location>
        <begin position="22"/>
        <end position="48"/>
    </location>
</feature>
<keyword evidence="2 6" id="KW-0812">Transmembrane</keyword>
<dbReference type="PROSITE" id="PS50262">
    <property type="entry name" value="G_PROTEIN_RECEP_F1_2"/>
    <property type="match status" value="1"/>
</dbReference>
<keyword evidence="9" id="KW-1185">Reference proteome</keyword>
<evidence type="ECO:0000256" key="1">
    <source>
        <dbReference type="ARBA" id="ARBA00004141"/>
    </source>
</evidence>
<reference evidence="8" key="1">
    <citation type="submission" date="2021-06" db="EMBL/GenBank/DDBJ databases">
        <title>Comparative genomics, transcriptomics and evolutionary studies reveal genomic signatures of adaptation to plant cell wall in hemibiotrophic fungi.</title>
        <authorList>
            <consortium name="DOE Joint Genome Institute"/>
            <person name="Baroncelli R."/>
            <person name="Diaz J.F."/>
            <person name="Benocci T."/>
            <person name="Peng M."/>
            <person name="Battaglia E."/>
            <person name="Haridas S."/>
            <person name="Andreopoulos W."/>
            <person name="Labutti K."/>
            <person name="Pangilinan J."/>
            <person name="Floch G.L."/>
            <person name="Makela M.R."/>
            <person name="Henrissat B."/>
            <person name="Grigoriev I.V."/>
            <person name="Crouch J.A."/>
            <person name="De Vries R.P."/>
            <person name="Sukno S.A."/>
            <person name="Thon M.R."/>
        </authorList>
    </citation>
    <scope>NUCLEOTIDE SEQUENCE</scope>
    <source>
        <strain evidence="8">MAFF235873</strain>
    </source>
</reference>
<keyword evidence="4 6" id="KW-0472">Membrane</keyword>
<evidence type="ECO:0000256" key="6">
    <source>
        <dbReference type="SAM" id="Phobius"/>
    </source>
</evidence>
<evidence type="ECO:0000313" key="9">
    <source>
        <dbReference type="Proteomes" id="UP001232148"/>
    </source>
</evidence>
<sequence>MKGNNVTLSPLPFDVRHGLEAITAFAGLSLVASSALLIYLICRLALWLSSTTPRRLKSSTRIDDVVGLPRELGTPYRAQTGKRQRRVPNQFLVLVLNVLLADMIQSCAYLLSIKWLVENSIPGSSLACWVQGWLMSTGNFASTSFVTTIAVHTYLTLVRAIEIPRKVFYGVVVCLWILVLLMSVLGAIITNNGAGAGGFYVRDGLWCWINTEYETLRVTLHFMWMATLLLTGTTAYVAVFIHFQRKHKVSREKPEAAAVSKEHVADVSPSLAGPPHISTRTDKKRLDVKTRVIFLMYPLIFLLCTAPLALSHMLQSGRVNPPKAHLVLAGVMISSNGWLDVLVFSLTRGGILFDAPVGEQNVGLDTFMLTSRGQQYGYRVWVHGGPPGGSQTPGRIGRLQRSSYRPKSASEGRHDRHESQNSLRGRDLCLEGIQLETVTRVSVEEADSKTDSMSSEETVGKRVHQRVDSCT</sequence>
<evidence type="ECO:0000256" key="2">
    <source>
        <dbReference type="ARBA" id="ARBA00022692"/>
    </source>
</evidence>
<feature type="domain" description="G-protein coupled receptors family 1 profile" evidence="7">
    <location>
        <begin position="73"/>
        <end position="344"/>
    </location>
</feature>
<comment type="caution">
    <text evidence="8">The sequence shown here is derived from an EMBL/GenBank/DDBJ whole genome shotgun (WGS) entry which is preliminary data.</text>
</comment>
<feature type="transmembrane region" description="Helical" evidence="6">
    <location>
        <begin position="222"/>
        <end position="243"/>
    </location>
</feature>
<dbReference type="InterPro" id="IPR000276">
    <property type="entry name" value="GPCR_Rhodpsn"/>
</dbReference>
<protein>
    <submittedName>
        <fullName evidence="8">Integral membrane protein</fullName>
    </submittedName>
</protein>
<dbReference type="InterPro" id="IPR017452">
    <property type="entry name" value="GPCR_Rhodpsn_7TM"/>
</dbReference>
<dbReference type="Gene3D" id="1.20.1070.10">
    <property type="entry name" value="Rhodopsin 7-helix transmembrane proteins"/>
    <property type="match status" value="1"/>
</dbReference>
<dbReference type="GO" id="GO:0007189">
    <property type="term" value="P:adenylate cyclase-activating G protein-coupled receptor signaling pathway"/>
    <property type="evidence" value="ECO:0007669"/>
    <property type="project" value="TreeGrafter"/>
</dbReference>
<accession>A0AAD9HC98</accession>
<comment type="subcellular location">
    <subcellularLocation>
        <location evidence="1">Membrane</location>
        <topology evidence="1">Multi-pass membrane protein</topology>
    </subcellularLocation>
</comment>
<feature type="transmembrane region" description="Helical" evidence="6">
    <location>
        <begin position="292"/>
        <end position="314"/>
    </location>
</feature>
<proteinExistence type="predicted"/>
<feature type="transmembrane region" description="Helical" evidence="6">
    <location>
        <begin position="133"/>
        <end position="155"/>
    </location>
</feature>
<dbReference type="CDD" id="cd00637">
    <property type="entry name" value="7tm_classA_rhodopsin-like"/>
    <property type="match status" value="1"/>
</dbReference>
<feature type="compositionally biased region" description="Basic and acidic residues" evidence="5">
    <location>
        <begin position="408"/>
        <end position="423"/>
    </location>
</feature>
<feature type="transmembrane region" description="Helical" evidence="6">
    <location>
        <begin position="167"/>
        <end position="189"/>
    </location>
</feature>
<feature type="transmembrane region" description="Helical" evidence="6">
    <location>
        <begin position="326"/>
        <end position="346"/>
    </location>
</feature>
<evidence type="ECO:0000313" key="8">
    <source>
        <dbReference type="EMBL" id="KAK2025697.1"/>
    </source>
</evidence>
<name>A0AAD9HC98_9PEZI</name>
<evidence type="ECO:0000256" key="4">
    <source>
        <dbReference type="ARBA" id="ARBA00023136"/>
    </source>
</evidence>
<organism evidence="8 9">
    <name type="scientific">Colletotrichum zoysiae</name>
    <dbReference type="NCBI Taxonomy" id="1216348"/>
    <lineage>
        <taxon>Eukaryota</taxon>
        <taxon>Fungi</taxon>
        <taxon>Dikarya</taxon>
        <taxon>Ascomycota</taxon>
        <taxon>Pezizomycotina</taxon>
        <taxon>Sordariomycetes</taxon>
        <taxon>Hypocreomycetidae</taxon>
        <taxon>Glomerellales</taxon>
        <taxon>Glomerellaceae</taxon>
        <taxon>Colletotrichum</taxon>
        <taxon>Colletotrichum graminicola species complex</taxon>
    </lineage>
</organism>
<gene>
    <name evidence="8" type="ORF">LX32DRAFT_623942</name>
</gene>
<evidence type="ECO:0000259" key="7">
    <source>
        <dbReference type="PROSITE" id="PS50262"/>
    </source>
</evidence>
<feature type="region of interest" description="Disordered" evidence="5">
    <location>
        <begin position="442"/>
        <end position="471"/>
    </location>
</feature>
<dbReference type="PANTHER" id="PTHR23112:SF37">
    <property type="entry name" value="G PROTEIN-COUPLED RECEPTOR GPR1"/>
    <property type="match status" value="1"/>
</dbReference>
<feature type="region of interest" description="Disordered" evidence="5">
    <location>
        <begin position="383"/>
        <end position="423"/>
    </location>
</feature>
<dbReference type="Pfam" id="PF00001">
    <property type="entry name" value="7tm_1"/>
    <property type="match status" value="1"/>
</dbReference>
<evidence type="ECO:0000256" key="5">
    <source>
        <dbReference type="SAM" id="MobiDB-lite"/>
    </source>
</evidence>
<keyword evidence="3 6" id="KW-1133">Transmembrane helix</keyword>
<dbReference type="GO" id="GO:0005886">
    <property type="term" value="C:plasma membrane"/>
    <property type="evidence" value="ECO:0007669"/>
    <property type="project" value="TreeGrafter"/>
</dbReference>
<dbReference type="AlphaFoldDB" id="A0AAD9HC98"/>
<dbReference type="PANTHER" id="PTHR23112">
    <property type="entry name" value="G PROTEIN-COUPLED RECEPTOR 157-RELATED"/>
    <property type="match status" value="1"/>
</dbReference>
<dbReference type="Proteomes" id="UP001232148">
    <property type="component" value="Unassembled WGS sequence"/>
</dbReference>
<feature type="transmembrane region" description="Helical" evidence="6">
    <location>
        <begin position="91"/>
        <end position="113"/>
    </location>
</feature>
<dbReference type="EMBL" id="MU842931">
    <property type="protein sequence ID" value="KAK2025697.1"/>
    <property type="molecule type" value="Genomic_DNA"/>
</dbReference>
<dbReference type="SUPFAM" id="SSF81321">
    <property type="entry name" value="Family A G protein-coupled receptor-like"/>
    <property type="match status" value="1"/>
</dbReference>